<evidence type="ECO:0000313" key="7">
    <source>
        <dbReference type="EMBL" id="TBL74699.1"/>
    </source>
</evidence>
<dbReference type="PROSITE" id="PS51257">
    <property type="entry name" value="PROKAR_LIPOPROTEIN"/>
    <property type="match status" value="1"/>
</dbReference>
<evidence type="ECO:0000256" key="1">
    <source>
        <dbReference type="ARBA" id="ARBA00022475"/>
    </source>
</evidence>
<evidence type="ECO:0000256" key="3">
    <source>
        <dbReference type="ARBA" id="ARBA00023136"/>
    </source>
</evidence>
<comment type="caution">
    <text evidence="7">The sequence shown here is derived from an EMBL/GenBank/DDBJ whole genome shotgun (WGS) entry which is preliminary data.</text>
</comment>
<dbReference type="Proteomes" id="UP000293142">
    <property type="component" value="Unassembled WGS sequence"/>
</dbReference>
<dbReference type="PANTHER" id="PTHR43649">
    <property type="entry name" value="ARABINOSE-BINDING PROTEIN-RELATED"/>
    <property type="match status" value="1"/>
</dbReference>
<accession>A0A4Q9DJW6</accession>
<dbReference type="EMBL" id="SIRE01000019">
    <property type="protein sequence ID" value="TBL74699.1"/>
    <property type="molecule type" value="Genomic_DNA"/>
</dbReference>
<dbReference type="Gene3D" id="3.40.190.10">
    <property type="entry name" value="Periplasmic binding protein-like II"/>
    <property type="match status" value="2"/>
</dbReference>
<dbReference type="AlphaFoldDB" id="A0A4Q9DJW6"/>
<protein>
    <submittedName>
        <fullName evidence="7">Extracellular solute-binding protein</fullName>
    </submittedName>
</protein>
<evidence type="ECO:0000256" key="4">
    <source>
        <dbReference type="ARBA" id="ARBA00023139"/>
    </source>
</evidence>
<evidence type="ECO:0000256" key="5">
    <source>
        <dbReference type="ARBA" id="ARBA00023288"/>
    </source>
</evidence>
<organism evidence="7 8">
    <name type="scientific">Paenibacillus thalictri</name>
    <dbReference type="NCBI Taxonomy" id="2527873"/>
    <lineage>
        <taxon>Bacteria</taxon>
        <taxon>Bacillati</taxon>
        <taxon>Bacillota</taxon>
        <taxon>Bacilli</taxon>
        <taxon>Bacillales</taxon>
        <taxon>Paenibacillaceae</taxon>
        <taxon>Paenibacillus</taxon>
    </lineage>
</organism>
<keyword evidence="5" id="KW-0449">Lipoprotein</keyword>
<dbReference type="Pfam" id="PF01547">
    <property type="entry name" value="SBP_bac_1"/>
    <property type="match status" value="1"/>
</dbReference>
<dbReference type="OrthoDB" id="9787283at2"/>
<gene>
    <name evidence="7" type="ORF">EYB31_25450</name>
</gene>
<dbReference type="InterPro" id="IPR006059">
    <property type="entry name" value="SBP"/>
</dbReference>
<keyword evidence="1" id="KW-1003">Cell membrane</keyword>
<keyword evidence="2 6" id="KW-0732">Signal</keyword>
<feature type="chain" id="PRO_5039665300" evidence="6">
    <location>
        <begin position="23"/>
        <end position="506"/>
    </location>
</feature>
<keyword evidence="3" id="KW-0472">Membrane</keyword>
<proteinExistence type="predicted"/>
<sequence>MNTKRNTASVMAVMLGASALLAACGGGSPAPGGSSSTAKTPASPVKIEAIRNGAALPAPDADPIKKELDKALGIDLNLSVYTTSADYTNQINVRMASGNVPDLIWVSKDLLNSFASKNLLLDLTPYYEKELKQTKDWLGPETMRLGLAYGKNYGIPNPNQFVYSTYWIRKDWLDQLGLKMPGTPEELLNVMKAFTEKDPDGNGKKDTYGLTGVGFNTFAPVLGAYGVGLPHDFYIRDNKLLNSFTDPNMKDALAFIKKLVDSGGVDRELFSNSGAPVIQQKAYQGQAGIVQINWSDFAKDEHIEKIKAANPKAQWVQVPALKGPGGQFDGSWQIGTTNQMFAIPKGVEKNPEKLKKVFDLINYVSSKDGSMLVQYGVKGVHYNLDNGKVVKTDKLNDIGYVWDYQFTGRPDEFEYLRVRFPSSEKAIEFAKNQPRIQALNGFVDFPTGYNHADASRYTQEELVKFIYGKRPLEEYDAFVKALMDNFKYKSYMDEAQKTITGLGLLK</sequence>
<dbReference type="PANTHER" id="PTHR43649:SF33">
    <property type="entry name" value="POLYGALACTURONAN_RHAMNOGALACTURONAN-BINDING PROTEIN YTCQ"/>
    <property type="match status" value="1"/>
</dbReference>
<dbReference type="InterPro" id="IPR050490">
    <property type="entry name" value="Bact_solute-bd_prot1"/>
</dbReference>
<keyword evidence="8" id="KW-1185">Reference proteome</keyword>
<evidence type="ECO:0000313" key="8">
    <source>
        <dbReference type="Proteomes" id="UP000293142"/>
    </source>
</evidence>
<keyword evidence="4" id="KW-0564">Palmitate</keyword>
<dbReference type="SUPFAM" id="SSF53850">
    <property type="entry name" value="Periplasmic binding protein-like II"/>
    <property type="match status" value="1"/>
</dbReference>
<feature type="signal peptide" evidence="6">
    <location>
        <begin position="1"/>
        <end position="22"/>
    </location>
</feature>
<evidence type="ECO:0000256" key="6">
    <source>
        <dbReference type="SAM" id="SignalP"/>
    </source>
</evidence>
<name>A0A4Q9DJW6_9BACL</name>
<evidence type="ECO:0000256" key="2">
    <source>
        <dbReference type="ARBA" id="ARBA00022729"/>
    </source>
</evidence>
<reference evidence="7 8" key="1">
    <citation type="submission" date="2019-02" db="EMBL/GenBank/DDBJ databases">
        <title>Paenibacillus sp. nov., isolated from surface-sterilized tissue of Thalictrum simplex L.</title>
        <authorList>
            <person name="Tuo L."/>
        </authorList>
    </citation>
    <scope>NUCLEOTIDE SEQUENCE [LARGE SCALE GENOMIC DNA]</scope>
    <source>
        <strain evidence="7 8">N2SHLJ1</strain>
    </source>
</reference>